<feature type="signal peptide" evidence="2">
    <location>
        <begin position="1"/>
        <end position="24"/>
    </location>
</feature>
<gene>
    <name evidence="3" type="ORF">VitviT2T_009748</name>
</gene>
<evidence type="ECO:0000256" key="2">
    <source>
        <dbReference type="SAM" id="SignalP"/>
    </source>
</evidence>
<dbReference type="EMBL" id="CP126654">
    <property type="protein sequence ID" value="WJZ90617.1"/>
    <property type="molecule type" value="Genomic_DNA"/>
</dbReference>
<dbReference type="PANTHER" id="PTHR33592:SF10">
    <property type="entry name" value="TRANSMEMBRANE PROTEIN"/>
    <property type="match status" value="1"/>
</dbReference>
<feature type="chain" id="PRO_5046408893" evidence="2">
    <location>
        <begin position="25"/>
        <end position="100"/>
    </location>
</feature>
<organism evidence="3 4">
    <name type="scientific">Vitis vinifera</name>
    <name type="common">Grape</name>
    <dbReference type="NCBI Taxonomy" id="29760"/>
    <lineage>
        <taxon>Eukaryota</taxon>
        <taxon>Viridiplantae</taxon>
        <taxon>Streptophyta</taxon>
        <taxon>Embryophyta</taxon>
        <taxon>Tracheophyta</taxon>
        <taxon>Spermatophyta</taxon>
        <taxon>Magnoliopsida</taxon>
        <taxon>eudicotyledons</taxon>
        <taxon>Gunneridae</taxon>
        <taxon>Pentapetalae</taxon>
        <taxon>rosids</taxon>
        <taxon>Vitales</taxon>
        <taxon>Vitaceae</taxon>
        <taxon>Viteae</taxon>
        <taxon>Vitis</taxon>
    </lineage>
</organism>
<protein>
    <submittedName>
        <fullName evidence="3">Uncharacterized protein</fullName>
    </submittedName>
</protein>
<evidence type="ECO:0000313" key="3">
    <source>
        <dbReference type="EMBL" id="WJZ90617.1"/>
    </source>
</evidence>
<dbReference type="Proteomes" id="UP001227230">
    <property type="component" value="Chromosome 7"/>
</dbReference>
<feature type="region of interest" description="Disordered" evidence="1">
    <location>
        <begin position="47"/>
        <end position="100"/>
    </location>
</feature>
<dbReference type="PANTHER" id="PTHR33592">
    <property type="entry name" value="TRANSMEMBRANE PROTEIN"/>
    <property type="match status" value="1"/>
</dbReference>
<name>A0ABY9C6G2_VITVI</name>
<accession>A0ABY9C6G2</accession>
<evidence type="ECO:0000313" key="4">
    <source>
        <dbReference type="Proteomes" id="UP001227230"/>
    </source>
</evidence>
<reference evidence="3 4" key="1">
    <citation type="journal article" date="2023" name="Hortic Res">
        <title>The complete reference genome for grapevine (Vitis vinifera L.) genetics and breeding.</title>
        <authorList>
            <person name="Shi X."/>
            <person name="Cao S."/>
            <person name="Wang X."/>
            <person name="Huang S."/>
            <person name="Wang Y."/>
            <person name="Liu Z."/>
            <person name="Liu W."/>
            <person name="Leng X."/>
            <person name="Peng Y."/>
            <person name="Wang N."/>
            <person name="Wang Y."/>
            <person name="Ma Z."/>
            <person name="Xu X."/>
            <person name="Zhang F."/>
            <person name="Xue H."/>
            <person name="Zhong H."/>
            <person name="Wang Y."/>
            <person name="Zhang K."/>
            <person name="Velt A."/>
            <person name="Avia K."/>
            <person name="Holtgrawe D."/>
            <person name="Grimplet J."/>
            <person name="Matus J.T."/>
            <person name="Ware D."/>
            <person name="Wu X."/>
            <person name="Wang H."/>
            <person name="Liu C."/>
            <person name="Fang Y."/>
            <person name="Rustenholz C."/>
            <person name="Cheng Z."/>
            <person name="Xiao H."/>
            <person name="Zhou Y."/>
        </authorList>
    </citation>
    <scope>NUCLEOTIDE SEQUENCE [LARGE SCALE GENOMIC DNA]</scope>
    <source>
        <strain evidence="4">cv. Pinot noir / PN40024</strain>
        <tissue evidence="3">Leaf</tissue>
    </source>
</reference>
<proteinExistence type="predicted"/>
<evidence type="ECO:0000256" key="1">
    <source>
        <dbReference type="SAM" id="MobiDB-lite"/>
    </source>
</evidence>
<sequence>MRFLNIVLAVTAVVFILSVQPGSASRVPDGEKEEWMKIRIVPLKSMLSGPVPPSGPSSCGRIPEKGSPCTDGMKFAGHAMPPPRAGSHVSTPVVMATEHK</sequence>
<keyword evidence="4" id="KW-1185">Reference proteome</keyword>
<keyword evidence="2" id="KW-0732">Signal</keyword>